<evidence type="ECO:0000313" key="2">
    <source>
        <dbReference type="EMBL" id="VEN55323.1"/>
    </source>
</evidence>
<protein>
    <submittedName>
        <fullName evidence="2">Uncharacterized protein</fullName>
    </submittedName>
</protein>
<proteinExistence type="predicted"/>
<name>A0A653D5S6_CALMS</name>
<feature type="compositionally biased region" description="Low complexity" evidence="1">
    <location>
        <begin position="16"/>
        <end position="40"/>
    </location>
</feature>
<sequence>MMKHVQLSPYRSRADTVSISSTTSYGSLSPEPLGSRSSSYSSLNESVQVSYLCNNWALKQINYVI</sequence>
<evidence type="ECO:0000256" key="1">
    <source>
        <dbReference type="SAM" id="MobiDB-lite"/>
    </source>
</evidence>
<dbReference type="Proteomes" id="UP000410492">
    <property type="component" value="Unassembled WGS sequence"/>
</dbReference>
<keyword evidence="3" id="KW-1185">Reference proteome</keyword>
<feature type="region of interest" description="Disordered" evidence="1">
    <location>
        <begin position="1"/>
        <end position="40"/>
    </location>
</feature>
<dbReference type="EMBL" id="CAACVG010010244">
    <property type="protein sequence ID" value="VEN55323.1"/>
    <property type="molecule type" value="Genomic_DNA"/>
</dbReference>
<organism evidence="2 3">
    <name type="scientific">Callosobruchus maculatus</name>
    <name type="common">Southern cowpea weevil</name>
    <name type="synonym">Pulse bruchid</name>
    <dbReference type="NCBI Taxonomy" id="64391"/>
    <lineage>
        <taxon>Eukaryota</taxon>
        <taxon>Metazoa</taxon>
        <taxon>Ecdysozoa</taxon>
        <taxon>Arthropoda</taxon>
        <taxon>Hexapoda</taxon>
        <taxon>Insecta</taxon>
        <taxon>Pterygota</taxon>
        <taxon>Neoptera</taxon>
        <taxon>Endopterygota</taxon>
        <taxon>Coleoptera</taxon>
        <taxon>Polyphaga</taxon>
        <taxon>Cucujiformia</taxon>
        <taxon>Chrysomeloidea</taxon>
        <taxon>Chrysomelidae</taxon>
        <taxon>Bruchinae</taxon>
        <taxon>Bruchini</taxon>
        <taxon>Callosobruchus</taxon>
    </lineage>
</organism>
<accession>A0A653D5S6</accession>
<evidence type="ECO:0000313" key="3">
    <source>
        <dbReference type="Proteomes" id="UP000410492"/>
    </source>
</evidence>
<gene>
    <name evidence="2" type="ORF">CALMAC_LOCUS14540</name>
</gene>
<reference evidence="2 3" key="1">
    <citation type="submission" date="2019-01" db="EMBL/GenBank/DDBJ databases">
        <authorList>
            <person name="Sayadi A."/>
        </authorList>
    </citation>
    <scope>NUCLEOTIDE SEQUENCE [LARGE SCALE GENOMIC DNA]</scope>
</reference>
<dbReference type="AlphaFoldDB" id="A0A653D5S6"/>